<dbReference type="InterPro" id="IPR011051">
    <property type="entry name" value="RmlC_Cupin_sf"/>
</dbReference>
<dbReference type="EMBL" id="BNBC01000087">
    <property type="protein sequence ID" value="GHF19000.1"/>
    <property type="molecule type" value="Genomic_DNA"/>
</dbReference>
<evidence type="ECO:0000313" key="2">
    <source>
        <dbReference type="EMBL" id="GHF19000.1"/>
    </source>
</evidence>
<keyword evidence="3" id="KW-1185">Reference proteome</keyword>
<dbReference type="Gene3D" id="2.60.120.10">
    <property type="entry name" value="Jelly Rolls"/>
    <property type="match status" value="1"/>
</dbReference>
<reference evidence="2" key="2">
    <citation type="submission" date="2020-09" db="EMBL/GenBank/DDBJ databases">
        <authorList>
            <person name="Sun Q."/>
            <person name="Ohkuma M."/>
        </authorList>
    </citation>
    <scope>NUCLEOTIDE SEQUENCE</scope>
    <source>
        <strain evidence="2">JCM 3302</strain>
    </source>
</reference>
<evidence type="ECO:0000259" key="1">
    <source>
        <dbReference type="Pfam" id="PF07883"/>
    </source>
</evidence>
<feature type="domain" description="Cupin type-2" evidence="1">
    <location>
        <begin position="41"/>
        <end position="110"/>
    </location>
</feature>
<organism evidence="2 3">
    <name type="scientific">Streptomyces spiralis</name>
    <dbReference type="NCBI Taxonomy" id="66376"/>
    <lineage>
        <taxon>Bacteria</taxon>
        <taxon>Bacillati</taxon>
        <taxon>Actinomycetota</taxon>
        <taxon>Actinomycetes</taxon>
        <taxon>Kitasatosporales</taxon>
        <taxon>Streptomycetaceae</taxon>
        <taxon>Streptomyces</taxon>
    </lineage>
</organism>
<reference evidence="2" key="1">
    <citation type="journal article" date="2014" name="Int. J. Syst. Evol. Microbiol.">
        <title>Complete genome sequence of Corynebacterium casei LMG S-19264T (=DSM 44701T), isolated from a smear-ripened cheese.</title>
        <authorList>
            <consortium name="US DOE Joint Genome Institute (JGI-PGF)"/>
            <person name="Walter F."/>
            <person name="Albersmeier A."/>
            <person name="Kalinowski J."/>
            <person name="Ruckert C."/>
        </authorList>
    </citation>
    <scope>NUCLEOTIDE SEQUENCE</scope>
    <source>
        <strain evidence="2">JCM 3302</strain>
    </source>
</reference>
<dbReference type="AlphaFoldDB" id="A0A919E742"/>
<dbReference type="RefSeq" id="WP_189908263.1">
    <property type="nucleotide sequence ID" value="NZ_BNBC01000087.1"/>
</dbReference>
<dbReference type="PANTHER" id="PTHR36440:SF1">
    <property type="entry name" value="PUTATIVE (AFU_ORTHOLOGUE AFUA_8G07350)-RELATED"/>
    <property type="match status" value="1"/>
</dbReference>
<dbReference type="InterPro" id="IPR013096">
    <property type="entry name" value="Cupin_2"/>
</dbReference>
<dbReference type="SUPFAM" id="SSF51182">
    <property type="entry name" value="RmlC-like cupins"/>
    <property type="match status" value="1"/>
</dbReference>
<dbReference type="PANTHER" id="PTHR36440">
    <property type="entry name" value="PUTATIVE (AFU_ORTHOLOGUE AFUA_8G07350)-RELATED"/>
    <property type="match status" value="1"/>
</dbReference>
<accession>A0A919E742</accession>
<comment type="caution">
    <text evidence="2">The sequence shown here is derived from an EMBL/GenBank/DDBJ whole genome shotgun (WGS) entry which is preliminary data.</text>
</comment>
<gene>
    <name evidence="2" type="ORF">GCM10014715_87280</name>
</gene>
<proteinExistence type="predicted"/>
<evidence type="ECO:0000313" key="3">
    <source>
        <dbReference type="Proteomes" id="UP000641386"/>
    </source>
</evidence>
<dbReference type="InterPro" id="IPR014710">
    <property type="entry name" value="RmlC-like_jellyroll"/>
</dbReference>
<dbReference type="InterPro" id="IPR053146">
    <property type="entry name" value="QDO-like"/>
</dbReference>
<dbReference type="Pfam" id="PF07883">
    <property type="entry name" value="Cupin_2"/>
    <property type="match status" value="1"/>
</dbReference>
<sequence>MSFGVPKHMSLESGEGIFLVGDTYSVLLSSEETSGKLGMVEVLVPAEAGPPPHTHLNEDECFILMEGNLQVTAGHDEYEVSQGGVVYIPRGTSHKYRNLSDTEPAKMIALFTPAGMERMFREIGKPGIRGQLAPPVDFADVEAMGNVAQKYGFTFD</sequence>
<dbReference type="Proteomes" id="UP000641386">
    <property type="component" value="Unassembled WGS sequence"/>
</dbReference>
<protein>
    <recommendedName>
        <fullName evidence="1">Cupin type-2 domain-containing protein</fullName>
    </recommendedName>
</protein>
<name>A0A919E742_9ACTN</name>